<reference evidence="1 2" key="1">
    <citation type="submission" date="2015-09" db="EMBL/GenBank/DDBJ databases">
        <title>Host preference determinants of Valsa canker pathogens revealed by comparative genomics.</title>
        <authorList>
            <person name="Yin Z."/>
            <person name="Huang L."/>
        </authorList>
    </citation>
    <scope>NUCLEOTIDE SEQUENCE [LARGE SCALE GENOMIC DNA]</scope>
    <source>
        <strain evidence="1 2">SXYLt</strain>
    </source>
</reference>
<gene>
    <name evidence="1" type="ORF">VPNG_01154</name>
</gene>
<dbReference type="Proteomes" id="UP000285146">
    <property type="component" value="Unassembled WGS sequence"/>
</dbReference>
<comment type="caution">
    <text evidence="1">The sequence shown here is derived from an EMBL/GenBank/DDBJ whole genome shotgun (WGS) entry which is preliminary data.</text>
</comment>
<sequence length="125" mass="14000">MYPGIVLIFAASQPQQRVLAPALPDPRATLTSGLQWLLAAQGSWLVAQGFSALVYRDETIIFAVEGGGDCYPWCIILKELNELSLPTVVRFEDWSAVCNIRVTTIFLEYNSLWRWNQLVTVPEGN</sequence>
<evidence type="ECO:0000313" key="2">
    <source>
        <dbReference type="Proteomes" id="UP000285146"/>
    </source>
</evidence>
<protein>
    <submittedName>
        <fullName evidence="1">Uncharacterized protein</fullName>
    </submittedName>
</protein>
<organism evidence="1 2">
    <name type="scientific">Cytospora leucostoma</name>
    <dbReference type="NCBI Taxonomy" id="1230097"/>
    <lineage>
        <taxon>Eukaryota</taxon>
        <taxon>Fungi</taxon>
        <taxon>Dikarya</taxon>
        <taxon>Ascomycota</taxon>
        <taxon>Pezizomycotina</taxon>
        <taxon>Sordariomycetes</taxon>
        <taxon>Sordariomycetidae</taxon>
        <taxon>Diaporthales</taxon>
        <taxon>Cytosporaceae</taxon>
        <taxon>Cytospora</taxon>
    </lineage>
</organism>
<evidence type="ECO:0000313" key="1">
    <source>
        <dbReference type="EMBL" id="ROW16971.1"/>
    </source>
</evidence>
<dbReference type="EMBL" id="LKEB01000003">
    <property type="protein sequence ID" value="ROW16971.1"/>
    <property type="molecule type" value="Genomic_DNA"/>
</dbReference>
<keyword evidence="2" id="KW-1185">Reference proteome</keyword>
<accession>A0A423XKQ7</accession>
<name>A0A423XKQ7_9PEZI</name>
<proteinExistence type="predicted"/>
<dbReference type="AlphaFoldDB" id="A0A423XKQ7"/>
<dbReference type="InParanoid" id="A0A423XKQ7"/>